<keyword evidence="2" id="KW-1185">Reference proteome</keyword>
<organism evidence="1 2">
    <name type="scientific">Pyropia yezoensis</name>
    <name type="common">Susabi-nori</name>
    <name type="synonym">Porphyra yezoensis</name>
    <dbReference type="NCBI Taxonomy" id="2788"/>
    <lineage>
        <taxon>Eukaryota</taxon>
        <taxon>Rhodophyta</taxon>
        <taxon>Bangiophyceae</taxon>
        <taxon>Bangiales</taxon>
        <taxon>Bangiaceae</taxon>
        <taxon>Pyropia</taxon>
    </lineage>
</organism>
<dbReference type="EMBL" id="CM020619">
    <property type="protein sequence ID" value="KAK1864864.1"/>
    <property type="molecule type" value="Genomic_DNA"/>
</dbReference>
<reference evidence="1" key="1">
    <citation type="submission" date="2019-11" db="EMBL/GenBank/DDBJ databases">
        <title>Nori genome reveals adaptations in red seaweeds to the harsh intertidal environment.</title>
        <authorList>
            <person name="Wang D."/>
            <person name="Mao Y."/>
        </authorList>
    </citation>
    <scope>NUCLEOTIDE SEQUENCE</scope>
    <source>
        <tissue evidence="1">Gametophyte</tissue>
    </source>
</reference>
<accession>A0ACC3C4I8</accession>
<proteinExistence type="predicted"/>
<comment type="caution">
    <text evidence="1">The sequence shown here is derived from an EMBL/GenBank/DDBJ whole genome shotgun (WGS) entry which is preliminary data.</text>
</comment>
<evidence type="ECO:0000313" key="2">
    <source>
        <dbReference type="Proteomes" id="UP000798662"/>
    </source>
</evidence>
<name>A0ACC3C4I8_PYRYE</name>
<sequence>MLEVPVDSTYETLHAFLAGDGVAAPAFAAEAAASLYLADGANALLAGPFTVPRGARRLAGGQIHLASFTVLPSGAVVAHVPEPPPAGELLAALRCRLAGVSKRQVLAAMAFPDLLPFFLLTRNELATALGVCVTLIKKIFRAHGIRHWPNRKLRNLKRRMDDRRRRLAAALAPPAARRRPSLAVARLHADLVGLEAEFRAVVEEATAGQASFLI</sequence>
<evidence type="ECO:0000313" key="1">
    <source>
        <dbReference type="EMBL" id="KAK1864864.1"/>
    </source>
</evidence>
<dbReference type="Proteomes" id="UP000798662">
    <property type="component" value="Chromosome 2"/>
</dbReference>
<gene>
    <name evidence="1" type="ORF">I4F81_007401</name>
</gene>
<protein>
    <submittedName>
        <fullName evidence="1">Uncharacterized protein</fullName>
    </submittedName>
</protein>